<evidence type="ECO:0000313" key="2">
    <source>
        <dbReference type="Proteomes" id="UP000014115"/>
    </source>
</evidence>
<accession>K2JQJ6</accession>
<name>K2JQJ6_9GAMM</name>
<keyword evidence="2" id="KW-1185">Reference proteome</keyword>
<organism evidence="1 2">
    <name type="scientific">Idiomarina xiamenensis 10-D-4</name>
    <dbReference type="NCBI Taxonomy" id="740709"/>
    <lineage>
        <taxon>Bacteria</taxon>
        <taxon>Pseudomonadati</taxon>
        <taxon>Pseudomonadota</taxon>
        <taxon>Gammaproteobacteria</taxon>
        <taxon>Alteromonadales</taxon>
        <taxon>Idiomarinaceae</taxon>
        <taxon>Idiomarina</taxon>
    </lineage>
</organism>
<evidence type="ECO:0000313" key="1">
    <source>
        <dbReference type="EMBL" id="EKE76807.1"/>
    </source>
</evidence>
<reference evidence="1 2" key="1">
    <citation type="journal article" date="2012" name="J. Bacteriol.">
        <title>Genome Sequence of Idiomarina xiamenensis Type Strain 10-D-4.</title>
        <authorList>
            <person name="Lai Q."/>
            <person name="Wang L."/>
            <person name="Wang W."/>
            <person name="Shao Z."/>
        </authorList>
    </citation>
    <scope>NUCLEOTIDE SEQUENCE [LARGE SCALE GENOMIC DNA]</scope>
    <source>
        <strain evidence="1 2">10-D-4</strain>
    </source>
</reference>
<feature type="non-terminal residue" evidence="1">
    <location>
        <position position="1"/>
    </location>
</feature>
<dbReference type="STRING" id="740709.A10D4_13558"/>
<dbReference type="RefSeq" id="WP_008490193.1">
    <property type="nucleotide sequence ID" value="NZ_AMRG01000062.1"/>
</dbReference>
<dbReference type="AlphaFoldDB" id="K2JQJ6"/>
<sequence length="163" mass="16549">GINTYGYVGGNPINRIDPLGLASLKVDLYVGLGGGFTIGYNSKTNNWFYGGRLGIGFGAGANLDLIDRGPESLPRRTSPYADNCSTLSANESGLSIGGYGNIGASLGPFSISYGAQGGRFFDGTGNSYSLSPGLSPSFNAIGAKGGLSFGGAIGFEVINWGGN</sequence>
<dbReference type="eggNOG" id="COG3209">
    <property type="taxonomic scope" value="Bacteria"/>
</dbReference>
<dbReference type="EMBL" id="AMRG01000062">
    <property type="protein sequence ID" value="EKE76807.1"/>
    <property type="molecule type" value="Genomic_DNA"/>
</dbReference>
<gene>
    <name evidence="1" type="ORF">A10D4_13558</name>
</gene>
<proteinExistence type="predicted"/>
<comment type="caution">
    <text evidence="1">The sequence shown here is derived from an EMBL/GenBank/DDBJ whole genome shotgun (WGS) entry which is preliminary data.</text>
</comment>
<protein>
    <submittedName>
        <fullName evidence="1">Rhs family protein</fullName>
    </submittedName>
</protein>
<dbReference type="Proteomes" id="UP000014115">
    <property type="component" value="Unassembled WGS sequence"/>
</dbReference>